<sequence>IWYVEQERENAEKESGGDKKVTLAEFERIARLAVSIKKERFSAYRAKGSEAPGKFRYFYELTGKDYTPKNLTFGLRVKDRKKRESGFSGLLSIEPKIISLPPVGIKAAVFKDRIEITWNPAEKNIDQSSPPHFKGYNIYKLNEAGLAYRLNSQLVKERKYGDKDMTLGEVYRYFLRAVISDSPPLSESDNSEVMEVLAKDTFAPAAPSGLVSIATEDFISISWDANLERDLAGYRVWRKMEGEDKYILLTPLPIQGNAFNDTSVEKNKRYYYVITAQDKSGNESPKSESVSQATREGSYENLSIYTQKQSLLGCVKRRCSF</sequence>
<dbReference type="AlphaFoldDB" id="A0A0F9LDU1"/>
<comment type="caution">
    <text evidence="2">The sequence shown here is derived from an EMBL/GenBank/DDBJ whole genome shotgun (WGS) entry which is preliminary data.</text>
</comment>
<dbReference type="CDD" id="cd00063">
    <property type="entry name" value="FN3"/>
    <property type="match status" value="1"/>
</dbReference>
<dbReference type="EMBL" id="LAZR01006305">
    <property type="protein sequence ID" value="KKM93154.1"/>
    <property type="molecule type" value="Genomic_DNA"/>
</dbReference>
<dbReference type="SUPFAM" id="SSF49265">
    <property type="entry name" value="Fibronectin type III"/>
    <property type="match status" value="1"/>
</dbReference>
<evidence type="ECO:0000313" key="2">
    <source>
        <dbReference type="EMBL" id="KKM93154.1"/>
    </source>
</evidence>
<accession>A0A0F9LDU1</accession>
<dbReference type="PROSITE" id="PS50853">
    <property type="entry name" value="FN3"/>
    <property type="match status" value="1"/>
</dbReference>
<organism evidence="2">
    <name type="scientific">marine sediment metagenome</name>
    <dbReference type="NCBI Taxonomy" id="412755"/>
    <lineage>
        <taxon>unclassified sequences</taxon>
        <taxon>metagenomes</taxon>
        <taxon>ecological metagenomes</taxon>
    </lineage>
</organism>
<dbReference type="SMART" id="SM00060">
    <property type="entry name" value="FN3"/>
    <property type="match status" value="2"/>
</dbReference>
<evidence type="ECO:0000259" key="1">
    <source>
        <dbReference type="PROSITE" id="PS50853"/>
    </source>
</evidence>
<feature type="domain" description="Fibronectin type-III" evidence="1">
    <location>
        <begin position="203"/>
        <end position="297"/>
    </location>
</feature>
<dbReference type="InterPro" id="IPR003961">
    <property type="entry name" value="FN3_dom"/>
</dbReference>
<dbReference type="Gene3D" id="2.60.40.10">
    <property type="entry name" value="Immunoglobulins"/>
    <property type="match status" value="2"/>
</dbReference>
<dbReference type="InterPro" id="IPR013783">
    <property type="entry name" value="Ig-like_fold"/>
</dbReference>
<feature type="non-terminal residue" evidence="2">
    <location>
        <position position="1"/>
    </location>
</feature>
<name>A0A0F9LDU1_9ZZZZ</name>
<proteinExistence type="predicted"/>
<dbReference type="InterPro" id="IPR036116">
    <property type="entry name" value="FN3_sf"/>
</dbReference>
<protein>
    <recommendedName>
        <fullName evidence="1">Fibronectin type-III domain-containing protein</fullName>
    </recommendedName>
</protein>
<gene>
    <name evidence="2" type="ORF">LCGC14_1211330</name>
</gene>
<reference evidence="2" key="1">
    <citation type="journal article" date="2015" name="Nature">
        <title>Complex archaea that bridge the gap between prokaryotes and eukaryotes.</title>
        <authorList>
            <person name="Spang A."/>
            <person name="Saw J.H."/>
            <person name="Jorgensen S.L."/>
            <person name="Zaremba-Niedzwiedzka K."/>
            <person name="Martijn J."/>
            <person name="Lind A.E."/>
            <person name="van Eijk R."/>
            <person name="Schleper C."/>
            <person name="Guy L."/>
            <person name="Ettema T.J."/>
        </authorList>
    </citation>
    <scope>NUCLEOTIDE SEQUENCE</scope>
</reference>